<dbReference type="AlphaFoldDB" id="A0A916V082"/>
<dbReference type="Gene3D" id="3.40.50.880">
    <property type="match status" value="1"/>
</dbReference>
<evidence type="ECO:0000313" key="5">
    <source>
        <dbReference type="EMBL" id="GGC94163.1"/>
    </source>
</evidence>
<dbReference type="PANTHER" id="PTHR20842">
    <property type="entry name" value="PROTEASE S51 ALPHA-ASPARTYL DIPEPTIDASE"/>
    <property type="match status" value="1"/>
</dbReference>
<evidence type="ECO:0000256" key="3">
    <source>
        <dbReference type="ARBA" id="ARBA00022801"/>
    </source>
</evidence>
<proteinExistence type="inferred from homology"/>
<dbReference type="EMBL" id="BMGG01000016">
    <property type="protein sequence ID" value="GGC94163.1"/>
    <property type="molecule type" value="Genomic_DNA"/>
</dbReference>
<dbReference type="PANTHER" id="PTHR20842:SF0">
    <property type="entry name" value="ALPHA-ASPARTYL DIPEPTIDASE"/>
    <property type="match status" value="1"/>
</dbReference>
<accession>A0A916V082</accession>
<evidence type="ECO:0000256" key="4">
    <source>
        <dbReference type="ARBA" id="ARBA00022825"/>
    </source>
</evidence>
<reference evidence="5" key="1">
    <citation type="journal article" date="2014" name="Int. J. Syst. Evol. Microbiol.">
        <title>Complete genome sequence of Corynebacterium casei LMG S-19264T (=DSM 44701T), isolated from a smear-ripened cheese.</title>
        <authorList>
            <consortium name="US DOE Joint Genome Institute (JGI-PGF)"/>
            <person name="Walter F."/>
            <person name="Albersmeier A."/>
            <person name="Kalinowski J."/>
            <person name="Ruckert C."/>
        </authorList>
    </citation>
    <scope>NUCLEOTIDE SEQUENCE</scope>
    <source>
        <strain evidence="5">CGMCC 1.12919</strain>
    </source>
</reference>
<dbReference type="SUPFAM" id="SSF52317">
    <property type="entry name" value="Class I glutamine amidotransferase-like"/>
    <property type="match status" value="1"/>
</dbReference>
<keyword evidence="3" id="KW-0378">Hydrolase</keyword>
<evidence type="ECO:0008006" key="7">
    <source>
        <dbReference type="Google" id="ProtNLM"/>
    </source>
</evidence>
<comment type="caution">
    <text evidence="5">The sequence shown here is derived from an EMBL/GenBank/DDBJ whole genome shotgun (WGS) entry which is preliminary data.</text>
</comment>
<sequence>MRMYLSSFDVGSASSELVRLAPAGRVALIMNALDNRPEDRERWRVGQLRKLEALGLTVRDLDLQDFFGAPNRLREALREHDMVWINGGNAFILRRAMKLSGMDAQIIDLLERDEIVYAGFSAAAVIISQSLRGLEAVDDPHDVPDGYPAEIEWNGLGILPFAIVVHYKSNHSESAAVEKEIEHYERLNIPYRTLRDGEVFVVRGGLGSIEKVG</sequence>
<evidence type="ECO:0000256" key="2">
    <source>
        <dbReference type="ARBA" id="ARBA00022670"/>
    </source>
</evidence>
<dbReference type="GO" id="GO:0008236">
    <property type="term" value="F:serine-type peptidase activity"/>
    <property type="evidence" value="ECO:0007669"/>
    <property type="project" value="UniProtKB-KW"/>
</dbReference>
<keyword evidence="2" id="KW-0645">Protease</keyword>
<dbReference type="InterPro" id="IPR005320">
    <property type="entry name" value="Peptidase_S51"/>
</dbReference>
<name>A0A916V082_9HYPH</name>
<keyword evidence="6" id="KW-1185">Reference proteome</keyword>
<comment type="similarity">
    <text evidence="1">Belongs to the peptidase S51 family.</text>
</comment>
<organism evidence="5 6">
    <name type="scientific">Chelatococcus reniformis</name>
    <dbReference type="NCBI Taxonomy" id="1494448"/>
    <lineage>
        <taxon>Bacteria</taxon>
        <taxon>Pseudomonadati</taxon>
        <taxon>Pseudomonadota</taxon>
        <taxon>Alphaproteobacteria</taxon>
        <taxon>Hyphomicrobiales</taxon>
        <taxon>Chelatococcaceae</taxon>
        <taxon>Chelatococcus</taxon>
    </lineage>
</organism>
<gene>
    <name evidence="5" type="ORF">GCM10010994_59940</name>
</gene>
<protein>
    <recommendedName>
        <fullName evidence="7">Serine peptidase</fullName>
    </recommendedName>
</protein>
<dbReference type="GO" id="GO:0006508">
    <property type="term" value="P:proteolysis"/>
    <property type="evidence" value="ECO:0007669"/>
    <property type="project" value="UniProtKB-KW"/>
</dbReference>
<dbReference type="Pfam" id="PF03575">
    <property type="entry name" value="Peptidase_S51"/>
    <property type="match status" value="1"/>
</dbReference>
<evidence type="ECO:0000313" key="6">
    <source>
        <dbReference type="Proteomes" id="UP000637002"/>
    </source>
</evidence>
<dbReference type="InterPro" id="IPR029062">
    <property type="entry name" value="Class_I_gatase-like"/>
</dbReference>
<evidence type="ECO:0000256" key="1">
    <source>
        <dbReference type="ARBA" id="ARBA00006534"/>
    </source>
</evidence>
<keyword evidence="4" id="KW-0720">Serine protease</keyword>
<reference evidence="5" key="2">
    <citation type="submission" date="2020-09" db="EMBL/GenBank/DDBJ databases">
        <authorList>
            <person name="Sun Q."/>
            <person name="Zhou Y."/>
        </authorList>
    </citation>
    <scope>NUCLEOTIDE SEQUENCE</scope>
    <source>
        <strain evidence="5">CGMCC 1.12919</strain>
    </source>
</reference>
<dbReference type="Proteomes" id="UP000637002">
    <property type="component" value="Unassembled WGS sequence"/>
</dbReference>